<evidence type="ECO:0000256" key="3">
    <source>
        <dbReference type="ARBA" id="ARBA00023125"/>
    </source>
</evidence>
<dbReference type="Gene3D" id="1.10.10.10">
    <property type="entry name" value="Winged helix-like DNA-binding domain superfamily/Winged helix DNA-binding domain"/>
    <property type="match status" value="1"/>
</dbReference>
<dbReference type="Proteomes" id="UP001198182">
    <property type="component" value="Unassembled WGS sequence"/>
</dbReference>
<keyword evidence="2" id="KW-0805">Transcription regulation</keyword>
<dbReference type="Pfam" id="PF03965">
    <property type="entry name" value="Penicillinase_R"/>
    <property type="match status" value="1"/>
</dbReference>
<dbReference type="InterPro" id="IPR036390">
    <property type="entry name" value="WH_DNA-bd_sf"/>
</dbReference>
<keyword evidence="3" id="KW-0238">DNA-binding</keyword>
<evidence type="ECO:0000256" key="2">
    <source>
        <dbReference type="ARBA" id="ARBA00023015"/>
    </source>
</evidence>
<evidence type="ECO:0000313" key="5">
    <source>
        <dbReference type="EMBL" id="MCC2232487.1"/>
    </source>
</evidence>
<evidence type="ECO:0000256" key="4">
    <source>
        <dbReference type="ARBA" id="ARBA00023163"/>
    </source>
</evidence>
<dbReference type="GO" id="GO:0003677">
    <property type="term" value="F:DNA binding"/>
    <property type="evidence" value="ECO:0007669"/>
    <property type="project" value="UniProtKB-KW"/>
</dbReference>
<protein>
    <submittedName>
        <fullName evidence="5">BlaI/MecI/CopY family transcriptional regulator</fullName>
    </submittedName>
</protein>
<dbReference type="GO" id="GO:0045892">
    <property type="term" value="P:negative regulation of DNA-templated transcription"/>
    <property type="evidence" value="ECO:0007669"/>
    <property type="project" value="InterPro"/>
</dbReference>
<comment type="similarity">
    <text evidence="1">Belongs to the BlaI transcriptional regulatory family.</text>
</comment>
<dbReference type="InterPro" id="IPR036388">
    <property type="entry name" value="WH-like_DNA-bd_sf"/>
</dbReference>
<keyword evidence="6" id="KW-1185">Reference proteome</keyword>
<organism evidence="5 6">
    <name type="scientific">Hominifimenecus microfluidus</name>
    <dbReference type="NCBI Taxonomy" id="2885348"/>
    <lineage>
        <taxon>Bacteria</taxon>
        <taxon>Bacillati</taxon>
        <taxon>Bacillota</taxon>
        <taxon>Clostridia</taxon>
        <taxon>Lachnospirales</taxon>
        <taxon>Lachnospiraceae</taxon>
        <taxon>Hominifimenecus</taxon>
    </lineage>
</organism>
<dbReference type="SUPFAM" id="SSF46785">
    <property type="entry name" value="Winged helix' DNA-binding domain"/>
    <property type="match status" value="1"/>
</dbReference>
<dbReference type="EMBL" id="JAJEQR010000070">
    <property type="protein sequence ID" value="MCC2232487.1"/>
    <property type="molecule type" value="Genomic_DNA"/>
</dbReference>
<dbReference type="AlphaFoldDB" id="A0AAE3ECE5"/>
<comment type="caution">
    <text evidence="5">The sequence shown here is derived from an EMBL/GenBank/DDBJ whole genome shotgun (WGS) entry which is preliminary data.</text>
</comment>
<keyword evidence="4" id="KW-0804">Transcription</keyword>
<reference evidence="5" key="1">
    <citation type="submission" date="2021-10" db="EMBL/GenBank/DDBJ databases">
        <title>Anaerobic single-cell dispensing facilitates the cultivation of human gut bacteria.</title>
        <authorList>
            <person name="Afrizal A."/>
        </authorList>
    </citation>
    <scope>NUCLEOTIDE SEQUENCE</scope>
    <source>
        <strain evidence="5">CLA-AA-H215</strain>
    </source>
</reference>
<sequence>MSVQEESMRNENVPEKSITECEVMVMKCIWFRESACTASGILVDLEERYQKRWKPQTISTFLRRLVDKGYLSMERSGRTFLYTPLVSELDYGREQIEKCAEFWSANDADLFLAARNRQRPITTEEAARIRALLDSIGK</sequence>
<evidence type="ECO:0000256" key="1">
    <source>
        <dbReference type="ARBA" id="ARBA00011046"/>
    </source>
</evidence>
<dbReference type="InterPro" id="IPR005650">
    <property type="entry name" value="BlaI_family"/>
</dbReference>
<accession>A0AAE3ECE5</accession>
<dbReference type="PIRSF" id="PIRSF019455">
    <property type="entry name" value="CopR_AtkY"/>
    <property type="match status" value="1"/>
</dbReference>
<name>A0AAE3ECE5_9FIRM</name>
<dbReference type="RefSeq" id="WP_308454892.1">
    <property type="nucleotide sequence ID" value="NZ_JAJEQR010000070.1"/>
</dbReference>
<evidence type="ECO:0000313" key="6">
    <source>
        <dbReference type="Proteomes" id="UP001198182"/>
    </source>
</evidence>
<proteinExistence type="inferred from homology"/>
<gene>
    <name evidence="5" type="ORF">LKD81_16070</name>
</gene>